<evidence type="ECO:0000313" key="4">
    <source>
        <dbReference type="EMBL" id="PJE69305.1"/>
    </source>
</evidence>
<dbReference type="SUPFAM" id="SSF53756">
    <property type="entry name" value="UDP-Glycosyltransferase/glycogen phosphorylase"/>
    <property type="match status" value="1"/>
</dbReference>
<name>A0A2M8L645_9BACT</name>
<proteinExistence type="predicted"/>
<organism evidence="4 5">
    <name type="scientific">Candidatus Shapirobacteria bacterium CG10_big_fil_rev_8_21_14_0_10_38_14</name>
    <dbReference type="NCBI Taxonomy" id="1974483"/>
    <lineage>
        <taxon>Bacteria</taxon>
        <taxon>Candidatus Shapironibacteriota</taxon>
    </lineage>
</organism>
<evidence type="ECO:0000256" key="1">
    <source>
        <dbReference type="ARBA" id="ARBA00022679"/>
    </source>
</evidence>
<feature type="domain" description="Glycosyl transferase family 1" evidence="2">
    <location>
        <begin position="185"/>
        <end position="316"/>
    </location>
</feature>
<dbReference type="Pfam" id="PF13439">
    <property type="entry name" value="Glyco_transf_4"/>
    <property type="match status" value="1"/>
</dbReference>
<keyword evidence="1" id="KW-0808">Transferase</keyword>
<dbReference type="PANTHER" id="PTHR46401:SF2">
    <property type="entry name" value="GLYCOSYLTRANSFERASE WBBK-RELATED"/>
    <property type="match status" value="1"/>
</dbReference>
<dbReference type="GO" id="GO:0009103">
    <property type="term" value="P:lipopolysaccharide biosynthetic process"/>
    <property type="evidence" value="ECO:0007669"/>
    <property type="project" value="TreeGrafter"/>
</dbReference>
<dbReference type="InterPro" id="IPR001296">
    <property type="entry name" value="Glyco_trans_1"/>
</dbReference>
<evidence type="ECO:0000259" key="3">
    <source>
        <dbReference type="Pfam" id="PF13439"/>
    </source>
</evidence>
<gene>
    <name evidence="4" type="ORF">COU96_00465</name>
</gene>
<dbReference type="PANTHER" id="PTHR46401">
    <property type="entry name" value="GLYCOSYLTRANSFERASE WBBK-RELATED"/>
    <property type="match status" value="1"/>
</dbReference>
<dbReference type="AlphaFoldDB" id="A0A2M8L645"/>
<accession>A0A2M8L645</accession>
<reference evidence="5" key="1">
    <citation type="submission" date="2017-09" db="EMBL/GenBank/DDBJ databases">
        <title>Depth-based differentiation of microbial function through sediment-hosted aquifers and enrichment of novel symbionts in the deep terrestrial subsurface.</title>
        <authorList>
            <person name="Probst A.J."/>
            <person name="Ladd B."/>
            <person name="Jarett J.K."/>
            <person name="Geller-Mcgrath D.E."/>
            <person name="Sieber C.M.K."/>
            <person name="Emerson J.B."/>
            <person name="Anantharaman K."/>
            <person name="Thomas B.C."/>
            <person name="Malmstrom R."/>
            <person name="Stieglmeier M."/>
            <person name="Klingl A."/>
            <person name="Woyke T."/>
            <person name="Ryan C.M."/>
            <person name="Banfield J.F."/>
        </authorList>
    </citation>
    <scope>NUCLEOTIDE SEQUENCE [LARGE SCALE GENOMIC DNA]</scope>
</reference>
<evidence type="ECO:0008006" key="6">
    <source>
        <dbReference type="Google" id="ProtNLM"/>
    </source>
</evidence>
<protein>
    <recommendedName>
        <fullName evidence="6">Glycosyltransferase family 1 protein</fullName>
    </recommendedName>
</protein>
<dbReference type="Gene3D" id="3.40.50.2000">
    <property type="entry name" value="Glycogen Phosphorylase B"/>
    <property type="match status" value="3"/>
</dbReference>
<sequence length="342" mass="39139">MKIGIDISQIVYGTGVSTYTKNLVENLLRIDKKNEYKLFFSSLRQNLPNDFKTENKKAQIKKFPFPPTILEPLWNKWHWPSVEKFIGPFDIFHSSDWTQPPTKAKKITTIHDLAVLRYPKTFPQKIVDVQQRRLEWVKKEIDMIIAVSQATKKDIVELLSIPEEKIQVIYEAVGEDFQPQPLAKVEKIKKKYQLKEDYLLAFSGPARKNLERIKKACQGFNLFIIGEPYIPQEDLPSLYSGAQCLVYASLYEGFGLPVLEAMACGCPVLTSNVSSLPEVTGQAGLLVDPLDVEEIARGINEITNNKEKREELIKKGFAQVKKFSWDKTARETLKIYEAAAKR</sequence>
<dbReference type="EMBL" id="PFEL01000022">
    <property type="protein sequence ID" value="PJE69305.1"/>
    <property type="molecule type" value="Genomic_DNA"/>
</dbReference>
<evidence type="ECO:0000259" key="2">
    <source>
        <dbReference type="Pfam" id="PF00534"/>
    </source>
</evidence>
<feature type="domain" description="Glycosyltransferase subfamily 4-like N-terminal" evidence="3">
    <location>
        <begin position="15"/>
        <end position="173"/>
    </location>
</feature>
<comment type="caution">
    <text evidence="4">The sequence shown here is derived from an EMBL/GenBank/DDBJ whole genome shotgun (WGS) entry which is preliminary data.</text>
</comment>
<dbReference type="InterPro" id="IPR028098">
    <property type="entry name" value="Glyco_trans_4-like_N"/>
</dbReference>
<evidence type="ECO:0000313" key="5">
    <source>
        <dbReference type="Proteomes" id="UP000229500"/>
    </source>
</evidence>
<dbReference type="Proteomes" id="UP000229500">
    <property type="component" value="Unassembled WGS sequence"/>
</dbReference>
<dbReference type="GO" id="GO:0016757">
    <property type="term" value="F:glycosyltransferase activity"/>
    <property type="evidence" value="ECO:0007669"/>
    <property type="project" value="InterPro"/>
</dbReference>
<dbReference type="Pfam" id="PF00534">
    <property type="entry name" value="Glycos_transf_1"/>
    <property type="match status" value="1"/>
</dbReference>
<dbReference type="CDD" id="cd03809">
    <property type="entry name" value="GT4_MtfB-like"/>
    <property type="match status" value="1"/>
</dbReference>